<evidence type="ECO:0000313" key="2">
    <source>
        <dbReference type="EMBL" id="KAF3438598.1"/>
    </source>
</evidence>
<evidence type="ECO:0000256" key="1">
    <source>
        <dbReference type="SAM" id="MobiDB-lite"/>
    </source>
</evidence>
<feature type="region of interest" description="Disordered" evidence="1">
    <location>
        <begin position="122"/>
        <end position="151"/>
    </location>
</feature>
<dbReference type="AlphaFoldDB" id="A0A8K0GVB4"/>
<proteinExistence type="predicted"/>
<accession>A0A8K0GVB4</accession>
<name>A0A8K0GVB4_9ROSA</name>
<reference evidence="2" key="1">
    <citation type="submission" date="2020-03" db="EMBL/GenBank/DDBJ databases">
        <title>A high-quality chromosome-level genome assembly of a woody plant with both climbing and erect habits, Rhamnella rubrinervis.</title>
        <authorList>
            <person name="Lu Z."/>
            <person name="Yang Y."/>
            <person name="Zhu X."/>
            <person name="Sun Y."/>
        </authorList>
    </citation>
    <scope>NUCLEOTIDE SEQUENCE</scope>
    <source>
        <strain evidence="2">BYM</strain>
        <tissue evidence="2">Leaf</tissue>
    </source>
</reference>
<organism evidence="2 3">
    <name type="scientific">Rhamnella rubrinervis</name>
    <dbReference type="NCBI Taxonomy" id="2594499"/>
    <lineage>
        <taxon>Eukaryota</taxon>
        <taxon>Viridiplantae</taxon>
        <taxon>Streptophyta</taxon>
        <taxon>Embryophyta</taxon>
        <taxon>Tracheophyta</taxon>
        <taxon>Spermatophyta</taxon>
        <taxon>Magnoliopsida</taxon>
        <taxon>eudicotyledons</taxon>
        <taxon>Gunneridae</taxon>
        <taxon>Pentapetalae</taxon>
        <taxon>rosids</taxon>
        <taxon>fabids</taxon>
        <taxon>Rosales</taxon>
        <taxon>Rhamnaceae</taxon>
        <taxon>rhamnoid group</taxon>
        <taxon>Rhamneae</taxon>
        <taxon>Rhamnella</taxon>
    </lineage>
</organism>
<dbReference type="OrthoDB" id="1936793at2759"/>
<keyword evidence="3" id="KW-1185">Reference proteome</keyword>
<feature type="region of interest" description="Disordered" evidence="1">
    <location>
        <begin position="48"/>
        <end position="72"/>
    </location>
</feature>
<evidence type="ECO:0000313" key="3">
    <source>
        <dbReference type="Proteomes" id="UP000796880"/>
    </source>
</evidence>
<comment type="caution">
    <text evidence="2">The sequence shown here is derived from an EMBL/GenBank/DDBJ whole genome shotgun (WGS) entry which is preliminary data.</text>
</comment>
<sequence length="151" mass="16991">MKASLLRTVSLHARDFLLRLPSNRRNPSHSFAPLAASTQLRVSFYSSETSVSPRVHEKDSAPEDAVDDDVNGKELKKRVEKFLEGDGEAIPSIFEAILERKLAKLQGKLDETDEDLMEKICGKRTELHSDDDDEDQEGVEHYSDESSDSDE</sequence>
<dbReference type="EMBL" id="VOIH02000009">
    <property type="protein sequence ID" value="KAF3438598.1"/>
    <property type="molecule type" value="Genomic_DNA"/>
</dbReference>
<dbReference type="Proteomes" id="UP000796880">
    <property type="component" value="Unassembled WGS sequence"/>
</dbReference>
<protein>
    <submittedName>
        <fullName evidence="2">Uncharacterized protein</fullName>
    </submittedName>
</protein>
<gene>
    <name evidence="2" type="ORF">FNV43_RR21361</name>
</gene>